<feature type="chain" id="PRO_5015629502" evidence="1">
    <location>
        <begin position="23"/>
        <end position="272"/>
    </location>
</feature>
<dbReference type="PROSITE" id="PS51704">
    <property type="entry name" value="GP_PDE"/>
    <property type="match status" value="1"/>
</dbReference>
<evidence type="ECO:0000313" key="4">
    <source>
        <dbReference type="Proteomes" id="UP000238157"/>
    </source>
</evidence>
<dbReference type="GO" id="GO:0006644">
    <property type="term" value="P:phospholipid metabolic process"/>
    <property type="evidence" value="ECO:0007669"/>
    <property type="project" value="TreeGrafter"/>
</dbReference>
<dbReference type="InterPro" id="IPR017946">
    <property type="entry name" value="PLC-like_Pdiesterase_TIM-brl"/>
</dbReference>
<dbReference type="GO" id="GO:0070291">
    <property type="term" value="P:N-acylethanolamine metabolic process"/>
    <property type="evidence" value="ECO:0007669"/>
    <property type="project" value="TreeGrafter"/>
</dbReference>
<name>A0A2T0WR25_9BACT</name>
<dbReference type="AlphaFoldDB" id="A0A2T0WR25"/>
<feature type="domain" description="GP-PDE" evidence="2">
    <location>
        <begin position="34"/>
        <end position="270"/>
    </location>
</feature>
<dbReference type="InterPro" id="IPR030395">
    <property type="entry name" value="GP_PDE_dom"/>
</dbReference>
<accession>A0A2T0WR25</accession>
<evidence type="ECO:0000259" key="2">
    <source>
        <dbReference type="PROSITE" id="PS51704"/>
    </source>
</evidence>
<dbReference type="GO" id="GO:0006580">
    <property type="term" value="P:ethanolamine metabolic process"/>
    <property type="evidence" value="ECO:0007669"/>
    <property type="project" value="TreeGrafter"/>
</dbReference>
<dbReference type="GO" id="GO:0008889">
    <property type="term" value="F:glycerophosphodiester phosphodiesterase activity"/>
    <property type="evidence" value="ECO:0007669"/>
    <property type="project" value="TreeGrafter"/>
</dbReference>
<protein>
    <submittedName>
        <fullName evidence="3">Glycerophosphoryl diester phosphodiesterase</fullName>
    </submittedName>
</protein>
<dbReference type="EMBL" id="PVTR01000003">
    <property type="protein sequence ID" value="PRY89163.1"/>
    <property type="molecule type" value="Genomic_DNA"/>
</dbReference>
<proteinExistence type="predicted"/>
<feature type="signal peptide" evidence="1">
    <location>
        <begin position="1"/>
        <end position="22"/>
    </location>
</feature>
<dbReference type="GO" id="GO:0005886">
    <property type="term" value="C:plasma membrane"/>
    <property type="evidence" value="ECO:0007669"/>
    <property type="project" value="TreeGrafter"/>
</dbReference>
<organism evidence="3 4">
    <name type="scientific">Mongoliibacter ruber</name>
    <dbReference type="NCBI Taxonomy" id="1750599"/>
    <lineage>
        <taxon>Bacteria</taxon>
        <taxon>Pseudomonadati</taxon>
        <taxon>Bacteroidota</taxon>
        <taxon>Cytophagia</taxon>
        <taxon>Cytophagales</taxon>
        <taxon>Cyclobacteriaceae</taxon>
        <taxon>Mongoliibacter</taxon>
    </lineage>
</organism>
<keyword evidence="1" id="KW-0732">Signal</keyword>
<comment type="caution">
    <text evidence="3">The sequence shown here is derived from an EMBL/GenBank/DDBJ whole genome shotgun (WGS) entry which is preliminary data.</text>
</comment>
<dbReference type="OrthoDB" id="384721at2"/>
<dbReference type="CDD" id="cd08566">
    <property type="entry name" value="GDPD_AtGDE_like"/>
    <property type="match status" value="1"/>
</dbReference>
<dbReference type="Gene3D" id="3.20.20.190">
    <property type="entry name" value="Phosphatidylinositol (PI) phosphodiesterase"/>
    <property type="match status" value="1"/>
</dbReference>
<dbReference type="Pfam" id="PF03009">
    <property type="entry name" value="GDPD"/>
    <property type="match status" value="1"/>
</dbReference>
<dbReference type="SUPFAM" id="SSF51695">
    <property type="entry name" value="PLC-like phosphodiesterases"/>
    <property type="match status" value="1"/>
</dbReference>
<dbReference type="RefSeq" id="WP_106132936.1">
    <property type="nucleotide sequence ID" value="NZ_PVTR01000003.1"/>
</dbReference>
<reference evidence="3 4" key="1">
    <citation type="submission" date="2018-03" db="EMBL/GenBank/DDBJ databases">
        <title>Genomic Encyclopedia of Archaeal and Bacterial Type Strains, Phase II (KMG-II): from individual species to whole genera.</title>
        <authorList>
            <person name="Goeker M."/>
        </authorList>
    </citation>
    <scope>NUCLEOTIDE SEQUENCE [LARGE SCALE GENOMIC DNA]</scope>
    <source>
        <strain evidence="3 4">DSM 27929</strain>
    </source>
</reference>
<dbReference type="Proteomes" id="UP000238157">
    <property type="component" value="Unassembled WGS sequence"/>
</dbReference>
<keyword evidence="4" id="KW-1185">Reference proteome</keyword>
<evidence type="ECO:0000256" key="1">
    <source>
        <dbReference type="SAM" id="SignalP"/>
    </source>
</evidence>
<dbReference type="PANTHER" id="PTHR46320">
    <property type="entry name" value="GLYCEROPHOSPHODIESTER PHOSPHODIESTERASE 1"/>
    <property type="match status" value="1"/>
</dbReference>
<gene>
    <name evidence="3" type="ORF">CLW00_103285</name>
</gene>
<dbReference type="PANTHER" id="PTHR46320:SF1">
    <property type="entry name" value="GLYCEROPHOSPHODIESTER PHOSPHODIESTERASE 1"/>
    <property type="match status" value="1"/>
</dbReference>
<evidence type="ECO:0000313" key="3">
    <source>
        <dbReference type="EMBL" id="PRY89163.1"/>
    </source>
</evidence>
<sequence>MKKRIMFLLPLLLMGFICAGTAQNLREKINSEGLIICSHRAAMSPDIPENSLYSMGRSKSAGLDMHEIDLAESKDGVLFLLHDKTLDRTTESTGLIAEKTSEELAEVKLKGLEEKLPKFEQTLEFAKQNQIFLMLDVKEASLEKVINLVEHFDMLDQVMVLTFNETRAQEALNLPQKFLLSVLITKEEDLDFYLCKTDDPYFLIAYLNQNAPVSLYEKTKNIGLPIVTDAMGEPDKEAQESGHQVYLEFIDKRQPDILVSDYPLQLRAAVED</sequence>